<feature type="region of interest" description="Disordered" evidence="1">
    <location>
        <begin position="108"/>
        <end position="141"/>
    </location>
</feature>
<sequence>MTHVIRYRELPDDVPVETYREEDGKLVIIVNSQLPHDERRAAVAAALRAERNHGLLALPLLALAGLRDVLCGSVTAVSLCGTVAVVESPVALEPPPVAVVVVAETMATAESTTRSIPIPPRAPERSSARRPARHFTPHGKE</sequence>
<keyword evidence="3" id="KW-1185">Reference proteome</keyword>
<evidence type="ECO:0000256" key="1">
    <source>
        <dbReference type="SAM" id="MobiDB-lite"/>
    </source>
</evidence>
<dbReference type="AlphaFoldDB" id="A0A9W6MAF6"/>
<comment type="caution">
    <text evidence="2">The sequence shown here is derived from an EMBL/GenBank/DDBJ whole genome shotgun (WGS) entry which is preliminary data.</text>
</comment>
<feature type="compositionally biased region" description="Basic residues" evidence="1">
    <location>
        <begin position="128"/>
        <end position="141"/>
    </location>
</feature>
<gene>
    <name evidence="2" type="ORF">GCM10017600_06590</name>
</gene>
<reference evidence="2" key="1">
    <citation type="journal article" date="2014" name="Int. J. Syst. Evol. Microbiol.">
        <title>Complete genome sequence of Corynebacterium casei LMG S-19264T (=DSM 44701T), isolated from a smear-ripened cheese.</title>
        <authorList>
            <consortium name="US DOE Joint Genome Institute (JGI-PGF)"/>
            <person name="Walter F."/>
            <person name="Albersmeier A."/>
            <person name="Kalinowski J."/>
            <person name="Ruckert C."/>
        </authorList>
    </citation>
    <scope>NUCLEOTIDE SEQUENCE</scope>
    <source>
        <strain evidence="2">VKM Ac-2007</strain>
    </source>
</reference>
<evidence type="ECO:0000313" key="3">
    <source>
        <dbReference type="Proteomes" id="UP001143474"/>
    </source>
</evidence>
<dbReference type="EMBL" id="BSEV01000001">
    <property type="protein sequence ID" value="GLK07254.1"/>
    <property type="molecule type" value="Genomic_DNA"/>
</dbReference>
<protein>
    <submittedName>
        <fullName evidence="2">Uncharacterized protein</fullName>
    </submittedName>
</protein>
<proteinExistence type="predicted"/>
<accession>A0A9W6MAF6</accession>
<evidence type="ECO:0000313" key="2">
    <source>
        <dbReference type="EMBL" id="GLK07254.1"/>
    </source>
</evidence>
<name>A0A9W6MAF6_9ACTN</name>
<dbReference type="RefSeq" id="WP_271215808.1">
    <property type="nucleotide sequence ID" value="NZ_BAAAVD010000006.1"/>
</dbReference>
<organism evidence="2 3">
    <name type="scientific">Streptosporangium carneum</name>
    <dbReference type="NCBI Taxonomy" id="47481"/>
    <lineage>
        <taxon>Bacteria</taxon>
        <taxon>Bacillati</taxon>
        <taxon>Actinomycetota</taxon>
        <taxon>Actinomycetes</taxon>
        <taxon>Streptosporangiales</taxon>
        <taxon>Streptosporangiaceae</taxon>
        <taxon>Streptosporangium</taxon>
    </lineage>
</organism>
<reference evidence="2" key="2">
    <citation type="submission" date="2023-01" db="EMBL/GenBank/DDBJ databases">
        <authorList>
            <person name="Sun Q."/>
            <person name="Evtushenko L."/>
        </authorList>
    </citation>
    <scope>NUCLEOTIDE SEQUENCE</scope>
    <source>
        <strain evidence="2">VKM Ac-2007</strain>
    </source>
</reference>
<dbReference type="Proteomes" id="UP001143474">
    <property type="component" value="Unassembled WGS sequence"/>
</dbReference>